<evidence type="ECO:0000256" key="10">
    <source>
        <dbReference type="ARBA" id="ARBA00048782"/>
    </source>
</evidence>
<comment type="similarity">
    <text evidence="4">In the N-terminal section; belongs to the MsrA Met sulfoxide reductase family.</text>
</comment>
<dbReference type="GO" id="GO:0006979">
    <property type="term" value="P:response to oxidative stress"/>
    <property type="evidence" value="ECO:0007669"/>
    <property type="project" value="InterPro"/>
</dbReference>
<keyword evidence="15" id="KW-1185">Reference proteome</keyword>
<comment type="similarity">
    <text evidence="2 11">Belongs to the MsrB Met sulfoxide reductase family.</text>
</comment>
<comment type="caution">
    <text evidence="14">The sequence shown here is derived from an EMBL/GenBank/DDBJ whole genome shotgun (WGS) entry which is preliminary data.</text>
</comment>
<dbReference type="Proteomes" id="UP000682134">
    <property type="component" value="Unassembled WGS sequence"/>
</dbReference>
<protein>
    <recommendedName>
        <fullName evidence="11 12">Multifunctional fusion protein</fullName>
    </recommendedName>
    <domain>
        <recommendedName>
            <fullName evidence="12">Peptide methionine sulfoxide reductase MsrA</fullName>
            <shortName evidence="12">Protein-methionine-S-oxide reductase</shortName>
            <ecNumber evidence="12">1.8.4.11</ecNumber>
        </recommendedName>
        <alternativeName>
            <fullName evidence="12">Peptide-methionine (S)-S-oxide reductase</fullName>
            <shortName evidence="12">Peptide Met(O) reductase</shortName>
        </alternativeName>
    </domain>
    <domain>
        <recommendedName>
            <fullName evidence="11">Peptide methionine sulfoxide reductase MsrB</fullName>
            <ecNumber evidence="11">1.8.4.12</ecNumber>
        </recommendedName>
        <alternativeName>
            <fullName evidence="11">Peptide-methionine (R)-S-oxide reductase</fullName>
        </alternativeName>
    </domain>
</protein>
<dbReference type="InterPro" id="IPR002569">
    <property type="entry name" value="Met_Sox_Rdtase_MsrA_dom"/>
</dbReference>
<reference evidence="14" key="1">
    <citation type="submission" date="2021-04" db="EMBL/GenBank/DDBJ databases">
        <title>Genome seq and assembly of Bacillus sp.</title>
        <authorList>
            <person name="Chhetri G."/>
        </authorList>
    </citation>
    <scope>NUCLEOTIDE SEQUENCE</scope>
    <source>
        <strain evidence="14">RG28</strain>
    </source>
</reference>
<evidence type="ECO:0000256" key="6">
    <source>
        <dbReference type="ARBA" id="ARBA00023268"/>
    </source>
</evidence>
<evidence type="ECO:0000256" key="2">
    <source>
        <dbReference type="ARBA" id="ARBA00007174"/>
    </source>
</evidence>
<sequence length="316" mass="36304">MKSELATFAGGCFWCMVKPFDKEEGIIKVVSGYTGGTTENPTYEEVCSDTTGHYEAVQITFDPDVFSYEKLLDIFWRQIDPTDVGGQFHDRGSSYKTAIFYHTVEQQNAAIASKEALEKSGVFSKPIVTEILPAKPFYEAEEYHQGYYKKHPIRYEMYRKGSGRATFLKDTWKEHQKELKKKLTPLQYAVTQEDATEPPFQNEYWDHKEKGIYVDIVSGIPLFSSLDKFDSHCGWPSFTKPILQGELEEKKDYSHGMIRIEVRSSEADSHLGHVFDDGPGENGLRYCINSAALRFVPYEKMDEEGYSGYKQIFNRK</sequence>
<comment type="similarity">
    <text evidence="1 12">Belongs to the MsrA Met sulfoxide reductase family.</text>
</comment>
<organism evidence="14 15">
    <name type="scientific">Gottfriedia endophytica</name>
    <dbReference type="NCBI Taxonomy" id="2820819"/>
    <lineage>
        <taxon>Bacteria</taxon>
        <taxon>Bacillati</taxon>
        <taxon>Bacillota</taxon>
        <taxon>Bacilli</taxon>
        <taxon>Bacillales</taxon>
        <taxon>Bacillaceae</taxon>
        <taxon>Gottfriedia</taxon>
    </lineage>
</organism>
<dbReference type="GO" id="GO:0008113">
    <property type="term" value="F:peptide-methionine (S)-S-oxide reductase activity"/>
    <property type="evidence" value="ECO:0007669"/>
    <property type="project" value="UniProtKB-UniRule"/>
</dbReference>
<evidence type="ECO:0000256" key="11">
    <source>
        <dbReference type="HAMAP-Rule" id="MF_01400"/>
    </source>
</evidence>
<dbReference type="InterPro" id="IPR002579">
    <property type="entry name" value="Met_Sox_Rdtase_MsrB_dom"/>
</dbReference>
<dbReference type="Gene3D" id="3.30.1060.10">
    <property type="entry name" value="Peptide methionine sulphoxide reductase MsrA"/>
    <property type="match status" value="1"/>
</dbReference>
<dbReference type="SUPFAM" id="SSF55068">
    <property type="entry name" value="Peptide methionine sulfoxide reductase"/>
    <property type="match status" value="1"/>
</dbReference>
<evidence type="ECO:0000256" key="4">
    <source>
        <dbReference type="ARBA" id="ARBA00011017"/>
    </source>
</evidence>
<keyword evidence="5 11" id="KW-0560">Oxidoreductase</keyword>
<evidence type="ECO:0000256" key="5">
    <source>
        <dbReference type="ARBA" id="ARBA00023002"/>
    </source>
</evidence>
<proteinExistence type="inferred from homology"/>
<feature type="active site" evidence="12">
    <location>
        <position position="12"/>
    </location>
</feature>
<dbReference type="NCBIfam" id="TIGR00357">
    <property type="entry name" value="peptide-methionine (R)-S-oxide reductase MsrB"/>
    <property type="match status" value="1"/>
</dbReference>
<dbReference type="NCBIfam" id="TIGR00401">
    <property type="entry name" value="msrA"/>
    <property type="match status" value="1"/>
</dbReference>
<accession>A0A940NSQ3</accession>
<dbReference type="GO" id="GO:0030091">
    <property type="term" value="P:protein repair"/>
    <property type="evidence" value="ECO:0007669"/>
    <property type="project" value="InterPro"/>
</dbReference>
<comment type="similarity">
    <text evidence="3">In the C-terminal section; belongs to the MsrB Met sulfoxide reductase family.</text>
</comment>
<evidence type="ECO:0000256" key="9">
    <source>
        <dbReference type="ARBA" id="ARBA00048488"/>
    </source>
</evidence>
<evidence type="ECO:0000256" key="7">
    <source>
        <dbReference type="ARBA" id="ARBA00024679"/>
    </source>
</evidence>
<evidence type="ECO:0000259" key="13">
    <source>
        <dbReference type="PROSITE" id="PS51790"/>
    </source>
</evidence>
<feature type="active site" description="Nucleophile" evidence="11">
    <location>
        <position position="287"/>
    </location>
</feature>
<dbReference type="HAMAP" id="MF_01400">
    <property type="entry name" value="MsrB"/>
    <property type="match status" value="1"/>
</dbReference>
<dbReference type="EMBL" id="JAGIYQ010000019">
    <property type="protein sequence ID" value="MBP0727125.1"/>
    <property type="molecule type" value="Genomic_DNA"/>
</dbReference>
<dbReference type="AlphaFoldDB" id="A0A940NSQ3"/>
<dbReference type="RefSeq" id="WP_209407458.1">
    <property type="nucleotide sequence ID" value="NZ_JAGIYQ010000019.1"/>
</dbReference>
<dbReference type="InterPro" id="IPR036509">
    <property type="entry name" value="Met_Sox_Rdtase_MsrA_sf"/>
</dbReference>
<dbReference type="InterPro" id="IPR028427">
    <property type="entry name" value="Met_Sox_Rdtase_MsrB"/>
</dbReference>
<evidence type="ECO:0000256" key="3">
    <source>
        <dbReference type="ARBA" id="ARBA00008076"/>
    </source>
</evidence>
<evidence type="ECO:0000313" key="14">
    <source>
        <dbReference type="EMBL" id="MBP0727125.1"/>
    </source>
</evidence>
<name>A0A940NSQ3_9BACI</name>
<comment type="function">
    <text evidence="7 12">Has an important function as a repair enzyme for proteins that have been inactivated by oxidation. Catalyzes the reversible oxidation-reduction of methionine sulfoxide in proteins to methionine.</text>
</comment>
<dbReference type="FunFam" id="2.170.150.20:FF:000003">
    <property type="entry name" value="Peptide methionine sulfoxide reductase MsrB"/>
    <property type="match status" value="1"/>
</dbReference>
<comment type="catalytic activity">
    <reaction evidence="10 12">
        <text>[thioredoxin]-disulfide + L-methionine + H2O = L-methionine (S)-S-oxide + [thioredoxin]-dithiol</text>
        <dbReference type="Rhea" id="RHEA:19993"/>
        <dbReference type="Rhea" id="RHEA-COMP:10698"/>
        <dbReference type="Rhea" id="RHEA-COMP:10700"/>
        <dbReference type="ChEBI" id="CHEBI:15377"/>
        <dbReference type="ChEBI" id="CHEBI:29950"/>
        <dbReference type="ChEBI" id="CHEBI:50058"/>
        <dbReference type="ChEBI" id="CHEBI:57844"/>
        <dbReference type="ChEBI" id="CHEBI:58772"/>
        <dbReference type="EC" id="1.8.4.11"/>
    </reaction>
</comment>
<evidence type="ECO:0000256" key="12">
    <source>
        <dbReference type="HAMAP-Rule" id="MF_01401"/>
    </source>
</evidence>
<dbReference type="GO" id="GO:0005737">
    <property type="term" value="C:cytoplasm"/>
    <property type="evidence" value="ECO:0007669"/>
    <property type="project" value="TreeGrafter"/>
</dbReference>
<dbReference type="HAMAP" id="MF_01401">
    <property type="entry name" value="MsrA"/>
    <property type="match status" value="1"/>
</dbReference>
<dbReference type="GO" id="GO:0033743">
    <property type="term" value="F:peptide-methionine (R)-S-oxide reductase activity"/>
    <property type="evidence" value="ECO:0007669"/>
    <property type="project" value="UniProtKB-UniRule"/>
</dbReference>
<dbReference type="Gene3D" id="2.170.150.20">
    <property type="entry name" value="Peptide methionine sulfoxide reductase"/>
    <property type="match status" value="1"/>
</dbReference>
<dbReference type="PROSITE" id="PS51790">
    <property type="entry name" value="MSRB"/>
    <property type="match status" value="1"/>
</dbReference>
<dbReference type="SUPFAM" id="SSF51316">
    <property type="entry name" value="Mss4-like"/>
    <property type="match status" value="1"/>
</dbReference>
<gene>
    <name evidence="12 14" type="primary">msrA</name>
    <name evidence="11" type="synonym">msrB</name>
    <name evidence="14" type="ORF">J5Y03_18410</name>
</gene>
<comment type="catalytic activity">
    <reaction evidence="8 12">
        <text>L-methionyl-[protein] + [thioredoxin]-disulfide + H2O = L-methionyl-(S)-S-oxide-[protein] + [thioredoxin]-dithiol</text>
        <dbReference type="Rhea" id="RHEA:14217"/>
        <dbReference type="Rhea" id="RHEA-COMP:10698"/>
        <dbReference type="Rhea" id="RHEA-COMP:10700"/>
        <dbReference type="Rhea" id="RHEA-COMP:12313"/>
        <dbReference type="Rhea" id="RHEA-COMP:12315"/>
        <dbReference type="ChEBI" id="CHEBI:15377"/>
        <dbReference type="ChEBI" id="CHEBI:16044"/>
        <dbReference type="ChEBI" id="CHEBI:29950"/>
        <dbReference type="ChEBI" id="CHEBI:44120"/>
        <dbReference type="ChEBI" id="CHEBI:50058"/>
        <dbReference type="EC" id="1.8.4.11"/>
    </reaction>
</comment>
<feature type="domain" description="MsrB" evidence="13">
    <location>
        <begin position="176"/>
        <end position="298"/>
    </location>
</feature>
<dbReference type="PANTHER" id="PTHR10173">
    <property type="entry name" value="METHIONINE SULFOXIDE REDUCTASE"/>
    <property type="match status" value="1"/>
</dbReference>
<dbReference type="EC" id="1.8.4.11" evidence="12"/>
<dbReference type="PANTHER" id="PTHR10173:SF59">
    <property type="entry name" value="PEPTIDE METHIONINE SULFOXIDE REDUCTASE MSRA_MSRB"/>
    <property type="match status" value="1"/>
</dbReference>
<keyword evidence="6" id="KW-0511">Multifunctional enzyme</keyword>
<dbReference type="InterPro" id="IPR011057">
    <property type="entry name" value="Mss4-like_sf"/>
</dbReference>
<evidence type="ECO:0000256" key="1">
    <source>
        <dbReference type="ARBA" id="ARBA00005591"/>
    </source>
</evidence>
<dbReference type="EC" id="1.8.4.12" evidence="11"/>
<evidence type="ECO:0000256" key="8">
    <source>
        <dbReference type="ARBA" id="ARBA00047806"/>
    </source>
</evidence>
<comment type="caution">
    <text evidence="11">Lacks conserved residue(s) required for the propagation of feature annotation.</text>
</comment>
<dbReference type="Pfam" id="PF01641">
    <property type="entry name" value="SelR"/>
    <property type="match status" value="1"/>
</dbReference>
<dbReference type="Pfam" id="PF01625">
    <property type="entry name" value="PMSR"/>
    <property type="match status" value="1"/>
</dbReference>
<dbReference type="FunFam" id="3.30.1060.10:FF:000003">
    <property type="entry name" value="Peptide methionine sulfoxide reductase MsrA"/>
    <property type="match status" value="1"/>
</dbReference>
<comment type="catalytic activity">
    <reaction evidence="9 11">
        <text>L-methionyl-[protein] + [thioredoxin]-disulfide + H2O = L-methionyl-(R)-S-oxide-[protein] + [thioredoxin]-dithiol</text>
        <dbReference type="Rhea" id="RHEA:24164"/>
        <dbReference type="Rhea" id="RHEA-COMP:10698"/>
        <dbReference type="Rhea" id="RHEA-COMP:10700"/>
        <dbReference type="Rhea" id="RHEA-COMP:12313"/>
        <dbReference type="Rhea" id="RHEA-COMP:12314"/>
        <dbReference type="ChEBI" id="CHEBI:15377"/>
        <dbReference type="ChEBI" id="CHEBI:16044"/>
        <dbReference type="ChEBI" id="CHEBI:29950"/>
        <dbReference type="ChEBI" id="CHEBI:45764"/>
        <dbReference type="ChEBI" id="CHEBI:50058"/>
        <dbReference type="EC" id="1.8.4.12"/>
    </reaction>
</comment>
<evidence type="ECO:0000313" key="15">
    <source>
        <dbReference type="Proteomes" id="UP000682134"/>
    </source>
</evidence>